<dbReference type="RefSeq" id="WP_284350439.1">
    <property type="nucleotide sequence ID" value="NZ_BRXS01000004.1"/>
</dbReference>
<dbReference type="InterPro" id="IPR002881">
    <property type="entry name" value="DUF58"/>
</dbReference>
<gene>
    <name evidence="2" type="ORF">rosag_24830</name>
</gene>
<reference evidence="2" key="1">
    <citation type="submission" date="2022-08" db="EMBL/GenBank/DDBJ databases">
        <title>Draft genome sequencing of Roseisolibacter agri AW1220.</title>
        <authorList>
            <person name="Tobiishi Y."/>
            <person name="Tonouchi A."/>
        </authorList>
    </citation>
    <scope>NUCLEOTIDE SEQUENCE</scope>
    <source>
        <strain evidence="2">AW1220</strain>
    </source>
</reference>
<feature type="domain" description="VWFA" evidence="1">
    <location>
        <begin position="91"/>
        <end position="267"/>
    </location>
</feature>
<keyword evidence="3" id="KW-1185">Reference proteome</keyword>
<sequence length="308" mass="33601">MATSATPARAGGAATLLDPAVLARIGSLDLVARTVVDGFLGGLHRAPALGASTDFAEHRAYLPGDDPRRVDWRLYARSDRLHVKEFEADTNASVTVLLDVSKSMDFARGGRPTKLRYAKMLAASLLWLARQQRDRVGLITFDSAVRDFVPASGKHLPMALHALDRAQPGGAGELTAPLRASAEHFRRRGIVVVISDLYVEPEAAVDAVLQLRNRGNELLLLHVLDPAERDLPLDDATGFRDLETGDALPVVPKTARAQYRALLDAHLAALAEVTNKRGVLYGLFDTGEPLEAALFRYLAARQRLEHRR</sequence>
<proteinExistence type="predicted"/>
<dbReference type="PANTHER" id="PTHR33608:SF7">
    <property type="entry name" value="DUF58 DOMAIN-CONTAINING PROTEIN"/>
    <property type="match status" value="1"/>
</dbReference>
<dbReference type="Pfam" id="PF01882">
    <property type="entry name" value="DUF58"/>
    <property type="match status" value="1"/>
</dbReference>
<dbReference type="PANTHER" id="PTHR33608">
    <property type="entry name" value="BLL2464 PROTEIN"/>
    <property type="match status" value="1"/>
</dbReference>
<comment type="caution">
    <text evidence="2">The sequence shown here is derived from an EMBL/GenBank/DDBJ whole genome shotgun (WGS) entry which is preliminary data.</text>
</comment>
<organism evidence="2 3">
    <name type="scientific">Roseisolibacter agri</name>
    <dbReference type="NCBI Taxonomy" id="2014610"/>
    <lineage>
        <taxon>Bacteria</taxon>
        <taxon>Pseudomonadati</taxon>
        <taxon>Gemmatimonadota</taxon>
        <taxon>Gemmatimonadia</taxon>
        <taxon>Gemmatimonadales</taxon>
        <taxon>Gemmatimonadaceae</taxon>
        <taxon>Roseisolibacter</taxon>
    </lineage>
</organism>
<evidence type="ECO:0000313" key="2">
    <source>
        <dbReference type="EMBL" id="GLC25970.1"/>
    </source>
</evidence>
<dbReference type="InterPro" id="IPR002035">
    <property type="entry name" value="VWF_A"/>
</dbReference>
<dbReference type="Gene3D" id="3.40.50.410">
    <property type="entry name" value="von Willebrand factor, type A domain"/>
    <property type="match status" value="1"/>
</dbReference>
<dbReference type="CDD" id="cd00198">
    <property type="entry name" value="vWFA"/>
    <property type="match status" value="1"/>
</dbReference>
<evidence type="ECO:0000259" key="1">
    <source>
        <dbReference type="SMART" id="SM00327"/>
    </source>
</evidence>
<dbReference type="AlphaFoldDB" id="A0AA37Q3M9"/>
<dbReference type="InterPro" id="IPR036465">
    <property type="entry name" value="vWFA_dom_sf"/>
</dbReference>
<dbReference type="EMBL" id="BRXS01000004">
    <property type="protein sequence ID" value="GLC25970.1"/>
    <property type="molecule type" value="Genomic_DNA"/>
</dbReference>
<protein>
    <recommendedName>
        <fullName evidence="1">VWFA domain-containing protein</fullName>
    </recommendedName>
</protein>
<accession>A0AA37Q3M9</accession>
<evidence type="ECO:0000313" key="3">
    <source>
        <dbReference type="Proteomes" id="UP001161325"/>
    </source>
</evidence>
<dbReference type="SUPFAM" id="SSF53300">
    <property type="entry name" value="vWA-like"/>
    <property type="match status" value="1"/>
</dbReference>
<dbReference type="SMART" id="SM00327">
    <property type="entry name" value="VWA"/>
    <property type="match status" value="1"/>
</dbReference>
<dbReference type="Proteomes" id="UP001161325">
    <property type="component" value="Unassembled WGS sequence"/>
</dbReference>
<name>A0AA37Q3M9_9BACT</name>